<dbReference type="PANTHER" id="PTHR38480:SF1">
    <property type="entry name" value="SLR0254 PROTEIN"/>
    <property type="match status" value="1"/>
</dbReference>
<gene>
    <name evidence="7" type="ORF">FVP60_03710</name>
</gene>
<dbReference type="OrthoDB" id="9787732at2"/>
<sequence length="268" mass="28651">MPTVSTATMQDEVLTGEAVALDLQPLGLIARAVGAGFDVLLMVVEFVAIMLLMNWLTGNGVLDAETSRIGMIVALVLIAVAIPTAIETLSHGRSLGKLIMGGRIVRSDGGTIGFRHAFLRALVGVVEVLMTFGTIALLVGIFTPRAQRLGDLAAGTYSERVRAPQVPSSHLALPPELTAWALVADVSRMPDHLSRKLWQFSHEAGVMNPASRHRLATELLAQSQPYVNPMPPAEPTAAVVGIMVVRRDRELRALQTRSARSGRLLAGT</sequence>
<feature type="transmembrane region" description="Helical" evidence="5">
    <location>
        <begin position="117"/>
        <end position="142"/>
    </location>
</feature>
<evidence type="ECO:0000313" key="7">
    <source>
        <dbReference type="EMBL" id="TXK06084.1"/>
    </source>
</evidence>
<evidence type="ECO:0000259" key="6">
    <source>
        <dbReference type="Pfam" id="PF06271"/>
    </source>
</evidence>
<evidence type="ECO:0000313" key="8">
    <source>
        <dbReference type="Proteomes" id="UP000321196"/>
    </source>
</evidence>
<evidence type="ECO:0000256" key="3">
    <source>
        <dbReference type="ARBA" id="ARBA00022989"/>
    </source>
</evidence>
<comment type="subcellular location">
    <subcellularLocation>
        <location evidence="1">Membrane</location>
        <topology evidence="1">Multi-pass membrane protein</topology>
    </subcellularLocation>
</comment>
<evidence type="ECO:0000256" key="4">
    <source>
        <dbReference type="ARBA" id="ARBA00023136"/>
    </source>
</evidence>
<reference evidence="7 8" key="1">
    <citation type="submission" date="2019-08" db="EMBL/GenBank/DDBJ databases">
        <authorList>
            <person name="Dong K."/>
        </authorList>
    </citation>
    <scope>NUCLEOTIDE SEQUENCE [LARGE SCALE GENOMIC DNA]</scope>
    <source>
        <strain evidence="7 8">M4-8</strain>
    </source>
</reference>
<feature type="domain" description="RDD" evidence="6">
    <location>
        <begin position="29"/>
        <end position="155"/>
    </location>
</feature>
<organism evidence="7 8">
    <name type="scientific">Microbacterium mitrae</name>
    <dbReference type="NCBI Taxonomy" id="664640"/>
    <lineage>
        <taxon>Bacteria</taxon>
        <taxon>Bacillati</taxon>
        <taxon>Actinomycetota</taxon>
        <taxon>Actinomycetes</taxon>
        <taxon>Micrococcales</taxon>
        <taxon>Microbacteriaceae</taxon>
        <taxon>Microbacterium</taxon>
    </lineage>
</organism>
<feature type="transmembrane region" description="Helical" evidence="5">
    <location>
        <begin position="69"/>
        <end position="86"/>
    </location>
</feature>
<dbReference type="EMBL" id="VRSW01000001">
    <property type="protein sequence ID" value="TXK06084.1"/>
    <property type="molecule type" value="Genomic_DNA"/>
</dbReference>
<keyword evidence="2 5" id="KW-0812">Transmembrane</keyword>
<keyword evidence="8" id="KW-1185">Reference proteome</keyword>
<evidence type="ECO:0000256" key="5">
    <source>
        <dbReference type="SAM" id="Phobius"/>
    </source>
</evidence>
<dbReference type="GO" id="GO:0016020">
    <property type="term" value="C:membrane"/>
    <property type="evidence" value="ECO:0007669"/>
    <property type="project" value="UniProtKB-SubCell"/>
</dbReference>
<proteinExistence type="predicted"/>
<name>A0A5C8HPZ9_9MICO</name>
<keyword evidence="3 5" id="KW-1133">Transmembrane helix</keyword>
<dbReference type="Pfam" id="PF06271">
    <property type="entry name" value="RDD"/>
    <property type="match status" value="1"/>
</dbReference>
<dbReference type="InterPro" id="IPR010432">
    <property type="entry name" value="RDD"/>
</dbReference>
<accession>A0A5C8HPZ9</accession>
<comment type="caution">
    <text evidence="7">The sequence shown here is derived from an EMBL/GenBank/DDBJ whole genome shotgun (WGS) entry which is preliminary data.</text>
</comment>
<dbReference type="AlphaFoldDB" id="A0A5C8HPZ9"/>
<dbReference type="PANTHER" id="PTHR38480">
    <property type="entry name" value="SLR0254 PROTEIN"/>
    <property type="match status" value="1"/>
</dbReference>
<feature type="transmembrane region" description="Helical" evidence="5">
    <location>
        <begin position="32"/>
        <end position="57"/>
    </location>
</feature>
<keyword evidence="4 5" id="KW-0472">Membrane</keyword>
<protein>
    <submittedName>
        <fullName evidence="7">RDD family protein</fullName>
    </submittedName>
</protein>
<evidence type="ECO:0000256" key="1">
    <source>
        <dbReference type="ARBA" id="ARBA00004141"/>
    </source>
</evidence>
<dbReference type="Proteomes" id="UP000321196">
    <property type="component" value="Unassembled WGS sequence"/>
</dbReference>
<evidence type="ECO:0000256" key="2">
    <source>
        <dbReference type="ARBA" id="ARBA00022692"/>
    </source>
</evidence>